<reference evidence="3" key="1">
    <citation type="journal article" date="2014" name="Int. J. Syst. Evol. Microbiol.">
        <title>Complete genome sequence of Corynebacterium casei LMG S-19264T (=DSM 44701T), isolated from a smear-ripened cheese.</title>
        <authorList>
            <consortium name="US DOE Joint Genome Institute (JGI-PGF)"/>
            <person name="Walter F."/>
            <person name="Albersmeier A."/>
            <person name="Kalinowski J."/>
            <person name="Ruckert C."/>
        </authorList>
    </citation>
    <scope>NUCLEOTIDE SEQUENCE</scope>
    <source>
        <strain evidence="3">CGMCC 4.7201</strain>
    </source>
</reference>
<evidence type="ECO:0000313" key="4">
    <source>
        <dbReference type="Proteomes" id="UP000641932"/>
    </source>
</evidence>
<feature type="compositionally biased region" description="Polar residues" evidence="1">
    <location>
        <begin position="206"/>
        <end position="219"/>
    </location>
</feature>
<keyword evidence="2" id="KW-0472">Membrane</keyword>
<evidence type="ECO:0000313" key="3">
    <source>
        <dbReference type="EMBL" id="GGO86165.1"/>
    </source>
</evidence>
<gene>
    <name evidence="3" type="ORF">GCM10012280_21630</name>
</gene>
<name>A0A918DWU5_9ACTN</name>
<comment type="caution">
    <text evidence="3">The sequence shown here is derived from an EMBL/GenBank/DDBJ whole genome shotgun (WGS) entry which is preliminary data.</text>
</comment>
<dbReference type="EMBL" id="BMMS01000008">
    <property type="protein sequence ID" value="GGO86165.1"/>
    <property type="molecule type" value="Genomic_DNA"/>
</dbReference>
<sequence length="456" mass="47310">MASFALVATAEGERGIGAMKRAKWVRTGSAVAAALWLVAAWPGSALAGSGSSVPAYRTAEGAKKVEGAESSADGPSLTPGIYTDSIGRGQKLYYSVALDEKSNAYLSAVAAPRPGARVAYGDGVKVTLESTDNTSCGQGGDPTFEADRAVRPIADYAAREIEQDGSCQEAGTYLLAVERTSAISSDQGRWPIEIRFMTEPGVKAGTSGQPGEASWSSATPTPPIGEAKVREGGTGFNDASVLAAGVWKDRLSPGETHFFAIPVDWGQQLFATAEFANAPATGHSGFSAPGARIELYNSARGQVIDDSTSYTGEQTVLRFGTAPAAYANRFSDHGRDVTRMRFAGRYYLAVSVHPDVARLVRGKVPVTLRLTVRGKRQQGPTYIGDPVKAGFGLSGDDGTGTSGGGAGKKLIGFAGIGAGTVLVLCLGGWALVSRRRVAADSAPPRAGEQFGPPPAW</sequence>
<proteinExistence type="predicted"/>
<keyword evidence="2" id="KW-1133">Transmembrane helix</keyword>
<protein>
    <submittedName>
        <fullName evidence="3">Uncharacterized protein</fullName>
    </submittedName>
</protein>
<evidence type="ECO:0000256" key="2">
    <source>
        <dbReference type="SAM" id="Phobius"/>
    </source>
</evidence>
<feature type="region of interest" description="Disordered" evidence="1">
    <location>
        <begin position="203"/>
        <end position="223"/>
    </location>
</feature>
<evidence type="ECO:0000256" key="1">
    <source>
        <dbReference type="SAM" id="MobiDB-lite"/>
    </source>
</evidence>
<keyword evidence="2" id="KW-0812">Transmembrane</keyword>
<accession>A0A918DWU5</accession>
<reference evidence="3" key="2">
    <citation type="submission" date="2020-09" db="EMBL/GenBank/DDBJ databases">
        <authorList>
            <person name="Sun Q."/>
            <person name="Zhou Y."/>
        </authorList>
    </citation>
    <scope>NUCLEOTIDE SEQUENCE</scope>
    <source>
        <strain evidence="3">CGMCC 4.7201</strain>
    </source>
</reference>
<dbReference type="AlphaFoldDB" id="A0A918DWU5"/>
<organism evidence="3 4">
    <name type="scientific">Wenjunlia tyrosinilytica</name>
    <dbReference type="NCBI Taxonomy" id="1544741"/>
    <lineage>
        <taxon>Bacteria</taxon>
        <taxon>Bacillati</taxon>
        <taxon>Actinomycetota</taxon>
        <taxon>Actinomycetes</taxon>
        <taxon>Kitasatosporales</taxon>
        <taxon>Streptomycetaceae</taxon>
        <taxon>Wenjunlia</taxon>
    </lineage>
</organism>
<dbReference type="Proteomes" id="UP000641932">
    <property type="component" value="Unassembled WGS sequence"/>
</dbReference>
<feature type="transmembrane region" description="Helical" evidence="2">
    <location>
        <begin position="410"/>
        <end position="432"/>
    </location>
</feature>
<keyword evidence="4" id="KW-1185">Reference proteome</keyword>